<evidence type="ECO:0000313" key="1">
    <source>
        <dbReference type="EMBL" id="KEJ82559.1"/>
    </source>
</evidence>
<accession>A0A073HYR2</accession>
<sequence>MHNHILSENHQIMPFPVKYKARPKYKTPDFEQFNLVQGNGALELRQNLTQMCFERGFLIKQIMNNETKGIQSLSFQCKYQIQANSERELGKEMDLNKGYTFRCPFKLNYHLQKDSNNVYLLNKFEDRHMHPLKLQTQGF</sequence>
<gene>
    <name evidence="1" type="ORF">OXYTRIMIC_452</name>
</gene>
<reference evidence="2" key="1">
    <citation type="journal article" date="2014" name="Cell">
        <title>The Architecture of a Scrambled Genome Reveals Massive Levels of Genomic Rearrangement during Development.</title>
        <authorList>
            <person name="Chen X."/>
            <person name="Bracht J.R."/>
            <person name="Goldman A.D."/>
            <person name="Dolzhenko E."/>
            <person name="Clay D.M."/>
            <person name="Swart E.C."/>
            <person name="Perlman D.H."/>
            <person name="Doak T.G."/>
            <person name="Stuart A."/>
            <person name="Amemiya C.T."/>
            <person name="Sebra R.P."/>
            <person name="Landweber L.F."/>
        </authorList>
    </citation>
    <scope>NUCLEOTIDE SEQUENCE [LARGE SCALE GENOMIC DNA]</scope>
    <source>
        <strain evidence="2">JRB310</strain>
    </source>
</reference>
<organism evidence="1 2">
    <name type="scientific">Oxytricha trifallax</name>
    <dbReference type="NCBI Taxonomy" id="1172189"/>
    <lineage>
        <taxon>Eukaryota</taxon>
        <taxon>Sar</taxon>
        <taxon>Alveolata</taxon>
        <taxon>Ciliophora</taxon>
        <taxon>Intramacronucleata</taxon>
        <taxon>Spirotrichea</taxon>
        <taxon>Stichotrichia</taxon>
        <taxon>Sporadotrichida</taxon>
        <taxon>Oxytrichidae</taxon>
        <taxon>Oxytrichinae</taxon>
        <taxon>Oxytricha</taxon>
    </lineage>
</organism>
<evidence type="ECO:0000313" key="2">
    <source>
        <dbReference type="Proteomes" id="UP000053232"/>
    </source>
</evidence>
<dbReference type="EMBL" id="ARYC01017090">
    <property type="protein sequence ID" value="KEJ82559.1"/>
    <property type="molecule type" value="Genomic_DNA"/>
</dbReference>
<dbReference type="AlphaFoldDB" id="A0A073HYR2"/>
<comment type="caution">
    <text evidence="1">The sequence shown here is derived from an EMBL/GenBank/DDBJ whole genome shotgun (WGS) entry which is preliminary data.</text>
</comment>
<name>A0A073HYR2_9SPIT</name>
<protein>
    <recommendedName>
        <fullName evidence="3">FAR1 domain-containing protein</fullName>
    </recommendedName>
</protein>
<dbReference type="Proteomes" id="UP000053232">
    <property type="component" value="Unassembled WGS sequence"/>
</dbReference>
<keyword evidence="2" id="KW-1185">Reference proteome</keyword>
<proteinExistence type="predicted"/>
<evidence type="ECO:0008006" key="3">
    <source>
        <dbReference type="Google" id="ProtNLM"/>
    </source>
</evidence>